<reference evidence="1 2" key="1">
    <citation type="journal article" date="2010" name="Genome Biol.">
        <title>A first genome assembly of the barley fungal pathogen Pyrenophora teres f. teres.</title>
        <authorList>
            <person name="Ellwood S.R."/>
            <person name="Liu Z."/>
            <person name="Syme R.A."/>
            <person name="Lai Z."/>
            <person name="Hane J.K."/>
            <person name="Keiper F."/>
            <person name="Moffat C.S."/>
            <person name="Oliver R.P."/>
            <person name="Friesen T.L."/>
        </authorList>
    </citation>
    <scope>NUCLEOTIDE SEQUENCE [LARGE SCALE GENOMIC DNA]</scope>
    <source>
        <strain evidence="1 2">0-1</strain>
    </source>
</reference>
<protein>
    <submittedName>
        <fullName evidence="1">Uncharacterized protein</fullName>
    </submittedName>
</protein>
<proteinExistence type="predicted"/>
<evidence type="ECO:0000313" key="2">
    <source>
        <dbReference type="Proteomes" id="UP000001067"/>
    </source>
</evidence>
<dbReference type="Proteomes" id="UP000001067">
    <property type="component" value="Unassembled WGS sequence"/>
</dbReference>
<keyword evidence="2" id="KW-1185">Reference proteome</keyword>
<gene>
    <name evidence="1" type="ORF">PTT_19778</name>
</gene>
<dbReference type="EMBL" id="GL537941">
    <property type="protein sequence ID" value="EFQ85303.1"/>
    <property type="molecule type" value="Genomic_DNA"/>
</dbReference>
<sequence>MSFSSSGEKVFSLFDDVGAASHILRTLKPGRTGIIVVWEDMPWHVALENVHHKIRRADEPMAPFLGKSWYKKERIKQITKEAGWKDINFIE</sequence>
<organism evidence="2">
    <name type="scientific">Pyrenophora teres f. teres (strain 0-1)</name>
    <name type="common">Barley net blotch fungus</name>
    <name type="synonym">Drechslera teres f. teres</name>
    <dbReference type="NCBI Taxonomy" id="861557"/>
    <lineage>
        <taxon>Eukaryota</taxon>
        <taxon>Fungi</taxon>
        <taxon>Dikarya</taxon>
        <taxon>Ascomycota</taxon>
        <taxon>Pezizomycotina</taxon>
        <taxon>Dothideomycetes</taxon>
        <taxon>Pleosporomycetidae</taxon>
        <taxon>Pleosporales</taxon>
        <taxon>Pleosporineae</taxon>
        <taxon>Pleosporaceae</taxon>
        <taxon>Pyrenophora</taxon>
    </lineage>
</organism>
<name>E3S9P2_PYRTT</name>
<evidence type="ECO:0000313" key="1">
    <source>
        <dbReference type="EMBL" id="EFQ85303.1"/>
    </source>
</evidence>
<dbReference type="STRING" id="861557.E3S9P2"/>
<accession>E3S9P2</accession>
<dbReference type="AlphaFoldDB" id="E3S9P2"/>
<dbReference type="HOGENOM" id="CLU_2428153_0_0_1"/>
<dbReference type="OrthoDB" id="2013972at2759"/>
<dbReference type="KEGG" id="pte:PTT_19778"/>